<gene>
    <name evidence="3" type="ORF">LMG28138_05356</name>
</gene>
<name>A0A6S7BKD7_9BURK</name>
<dbReference type="InterPro" id="IPR013830">
    <property type="entry name" value="SGNH_hydro"/>
</dbReference>
<dbReference type="Gene3D" id="3.40.50.1110">
    <property type="entry name" value="SGNH hydrolase"/>
    <property type="match status" value="1"/>
</dbReference>
<feature type="domain" description="SGNH hydrolase-type esterase" evidence="2">
    <location>
        <begin position="242"/>
        <end position="439"/>
    </location>
</feature>
<accession>A0A6S7BKD7</accession>
<dbReference type="EMBL" id="CADIKM010000055">
    <property type="protein sequence ID" value="CAB3803453.1"/>
    <property type="molecule type" value="Genomic_DNA"/>
</dbReference>
<evidence type="ECO:0000256" key="1">
    <source>
        <dbReference type="SAM" id="SignalP"/>
    </source>
</evidence>
<proteinExistence type="predicted"/>
<reference evidence="3 4" key="1">
    <citation type="submission" date="2020-04" db="EMBL/GenBank/DDBJ databases">
        <authorList>
            <person name="De Canck E."/>
        </authorList>
    </citation>
    <scope>NUCLEOTIDE SEQUENCE [LARGE SCALE GENOMIC DNA]</scope>
    <source>
        <strain evidence="3 4">LMG 28138</strain>
    </source>
</reference>
<dbReference type="GO" id="GO:0016788">
    <property type="term" value="F:hydrolase activity, acting on ester bonds"/>
    <property type="evidence" value="ECO:0007669"/>
    <property type="project" value="UniProtKB-ARBA"/>
</dbReference>
<dbReference type="SUPFAM" id="SSF52266">
    <property type="entry name" value="SGNH hydrolase"/>
    <property type="match status" value="1"/>
</dbReference>
<organism evidence="3 4">
    <name type="scientific">Pararobbsia alpina</name>
    <dbReference type="NCBI Taxonomy" id="621374"/>
    <lineage>
        <taxon>Bacteria</taxon>
        <taxon>Pseudomonadati</taxon>
        <taxon>Pseudomonadota</taxon>
        <taxon>Betaproteobacteria</taxon>
        <taxon>Burkholderiales</taxon>
        <taxon>Burkholderiaceae</taxon>
        <taxon>Pararobbsia</taxon>
    </lineage>
</organism>
<dbReference type="InterPro" id="IPR053140">
    <property type="entry name" value="GDSL_Rv0518-like"/>
</dbReference>
<sequence length="452" mass="47970">MHERLATGLTSTFHKGLTIACVSAGLWMGLSANAIAGNTAVAQGQGPGQAESSVQAARHSALPAGWVSSWSMAAQQVPPPEFAPSFNRAPDTADRTVRQIVVPSLSGAGLRIRLTNRFGSVPLKLRSIGIATTGRGAQIVAGSEKPVTFGGRADVEIPPGEEVWSDPVAKSVIAGQALSVSFVAPGAKATTWHKIASQVSYLSTRGDFAASTDGAPFRAPMTAYLWLDGLAVDAPGARGVVAIGDSITDGMRSTLNANRRWPDQLAARLARAGGASKLAVVNLGISGNRLLNDSPCYGQALEKRFRTDALGQPGVRDVIVLIGINDIDFGEVPPHRGLDCDAPHVRVQAADVIDGYRRLIAAAHERHVRIFGGTLTPAGLTDDRERVRTEINEWIRTSHAFDGVIDFDAALRDPADPRRLLPRFDSDDHVHPSDAGYARMAEAIPLEIFDAR</sequence>
<evidence type="ECO:0000313" key="3">
    <source>
        <dbReference type="EMBL" id="CAB3803453.1"/>
    </source>
</evidence>
<dbReference type="AlphaFoldDB" id="A0A6S7BKD7"/>
<feature type="chain" id="PRO_5028984924" description="SGNH hydrolase-type esterase domain-containing protein" evidence="1">
    <location>
        <begin position="37"/>
        <end position="452"/>
    </location>
</feature>
<protein>
    <recommendedName>
        <fullName evidence="2">SGNH hydrolase-type esterase domain-containing protein</fullName>
    </recommendedName>
</protein>
<evidence type="ECO:0000313" key="4">
    <source>
        <dbReference type="Proteomes" id="UP000494115"/>
    </source>
</evidence>
<dbReference type="InterPro" id="IPR036514">
    <property type="entry name" value="SGNH_hydro_sf"/>
</dbReference>
<keyword evidence="1" id="KW-0732">Signal</keyword>
<dbReference type="PANTHER" id="PTHR43784">
    <property type="entry name" value="GDSL-LIKE LIPASE/ACYLHYDROLASE, PUTATIVE (AFU_ORTHOLOGUE AFUA_2G00820)-RELATED"/>
    <property type="match status" value="1"/>
</dbReference>
<evidence type="ECO:0000259" key="2">
    <source>
        <dbReference type="Pfam" id="PF13472"/>
    </source>
</evidence>
<dbReference type="Proteomes" id="UP000494115">
    <property type="component" value="Unassembled WGS sequence"/>
</dbReference>
<keyword evidence="4" id="KW-1185">Reference proteome</keyword>
<dbReference type="Pfam" id="PF13472">
    <property type="entry name" value="Lipase_GDSL_2"/>
    <property type="match status" value="1"/>
</dbReference>
<feature type="signal peptide" evidence="1">
    <location>
        <begin position="1"/>
        <end position="36"/>
    </location>
</feature>
<dbReference type="PANTHER" id="PTHR43784:SF2">
    <property type="entry name" value="GDSL-LIKE LIPASE_ACYLHYDROLASE, PUTATIVE (AFU_ORTHOLOGUE AFUA_2G00820)-RELATED"/>
    <property type="match status" value="1"/>
</dbReference>
<dbReference type="CDD" id="cd01830">
    <property type="entry name" value="XynE_like"/>
    <property type="match status" value="1"/>
</dbReference>